<organism evidence="1 2">
    <name type="scientific">Trifolium pratense</name>
    <name type="common">Red clover</name>
    <dbReference type="NCBI Taxonomy" id="57577"/>
    <lineage>
        <taxon>Eukaryota</taxon>
        <taxon>Viridiplantae</taxon>
        <taxon>Streptophyta</taxon>
        <taxon>Embryophyta</taxon>
        <taxon>Tracheophyta</taxon>
        <taxon>Spermatophyta</taxon>
        <taxon>Magnoliopsida</taxon>
        <taxon>eudicotyledons</taxon>
        <taxon>Gunneridae</taxon>
        <taxon>Pentapetalae</taxon>
        <taxon>rosids</taxon>
        <taxon>fabids</taxon>
        <taxon>Fabales</taxon>
        <taxon>Fabaceae</taxon>
        <taxon>Papilionoideae</taxon>
        <taxon>50 kb inversion clade</taxon>
        <taxon>NPAAA clade</taxon>
        <taxon>Hologalegina</taxon>
        <taxon>IRL clade</taxon>
        <taxon>Trifolieae</taxon>
        <taxon>Trifolium</taxon>
    </lineage>
</organism>
<comment type="caution">
    <text evidence="1">The sequence shown here is derived from an EMBL/GenBank/DDBJ whole genome shotgun (WGS) entry which is preliminary data.</text>
</comment>
<name>A0ACB0KV30_TRIPR</name>
<keyword evidence="2" id="KW-1185">Reference proteome</keyword>
<dbReference type="EMBL" id="CASHSV030000311">
    <property type="protein sequence ID" value="CAJ2660486.1"/>
    <property type="molecule type" value="Genomic_DNA"/>
</dbReference>
<reference evidence="1" key="1">
    <citation type="submission" date="2023-10" db="EMBL/GenBank/DDBJ databases">
        <authorList>
            <person name="Rodriguez Cubillos JULIANA M."/>
            <person name="De Vega J."/>
        </authorList>
    </citation>
    <scope>NUCLEOTIDE SEQUENCE</scope>
</reference>
<dbReference type="Proteomes" id="UP001177021">
    <property type="component" value="Unassembled WGS sequence"/>
</dbReference>
<gene>
    <name evidence="1" type="ORF">MILVUS5_LOCUS26434</name>
</gene>
<evidence type="ECO:0000313" key="2">
    <source>
        <dbReference type="Proteomes" id="UP001177021"/>
    </source>
</evidence>
<accession>A0ACB0KV30</accession>
<protein>
    <submittedName>
        <fullName evidence="1">Uncharacterized protein</fullName>
    </submittedName>
</protein>
<evidence type="ECO:0000313" key="1">
    <source>
        <dbReference type="EMBL" id="CAJ2660486.1"/>
    </source>
</evidence>
<sequence length="267" mass="30691">MQEFVILKAFNVNVHHPNAPVIKEVWWHPPLYNWVKCNTDGSALGNPGVMNAIEVAHSKGWNYLWLESDSQLVNLAFKSSLIVPWKLRNRWFNCLELTKTMHFRVTHIYREGNCCADKMAALGINVDGFYWWDNVPPSVQGDYIIPLLAMSLVFVSNNAHAKELYPIANFYACERIFEYFTNCLGFLVGDSNAIYNFGRPLRRCCQHIDKLNILVQHRTSPMFICWCIQVMVKGTTISLDTSRIQDLPLMCNTTLSFPISDNMDCSK</sequence>
<proteinExistence type="predicted"/>